<proteinExistence type="predicted"/>
<evidence type="ECO:0000256" key="1">
    <source>
        <dbReference type="SAM" id="MobiDB-lite"/>
    </source>
</evidence>
<evidence type="ECO:0000313" key="3">
    <source>
        <dbReference type="EMBL" id="SFW79377.1"/>
    </source>
</evidence>
<dbReference type="EMBL" id="FPJG01000006">
    <property type="protein sequence ID" value="SFW79377.1"/>
    <property type="molecule type" value="Genomic_DNA"/>
</dbReference>
<dbReference type="RefSeq" id="WP_072478305.1">
    <property type="nucleotide sequence ID" value="NZ_FPJG01000006.1"/>
</dbReference>
<accession>A0A1K1S4U9</accession>
<feature type="compositionally biased region" description="Low complexity" evidence="1">
    <location>
        <begin position="236"/>
        <end position="246"/>
    </location>
</feature>
<gene>
    <name evidence="3" type="ORF">SAMN04489730_4726</name>
</gene>
<feature type="chain" id="PRO_5012001216" description="Secreted protein" evidence="2">
    <location>
        <begin position="29"/>
        <end position="255"/>
    </location>
</feature>
<evidence type="ECO:0008006" key="5">
    <source>
        <dbReference type="Google" id="ProtNLM"/>
    </source>
</evidence>
<sequence length="255" mass="24074">MRTTLLRAGSLAGVTVAVLAGTAGVAAADDAVTGSAYGASADVSLLPGVLTGGRGITVGTGRLAESGSGGPSSASVADVPLRGVVTAKAIGSSVVGGPGSVAAKASVVEATLPLLAPAAGRVPSIRLVSARCASAGGDVTGSSDLAGVNLGRLGTLPAATSPNQKLGIPGVAEVTVNEQLQRYDGTLEVTALHIKLLGGTATGALGTGDVKLASVACGPSKEPAPEAPPRPGGPGQVVVVPAGAPQTGDGSLAGN</sequence>
<evidence type="ECO:0000256" key="2">
    <source>
        <dbReference type="SAM" id="SignalP"/>
    </source>
</evidence>
<dbReference type="AlphaFoldDB" id="A0A1K1S4U9"/>
<keyword evidence="4" id="KW-1185">Reference proteome</keyword>
<dbReference type="OrthoDB" id="3686194at2"/>
<reference evidence="4" key="1">
    <citation type="submission" date="2016-11" db="EMBL/GenBank/DDBJ databases">
        <authorList>
            <person name="Varghese N."/>
            <person name="Submissions S."/>
        </authorList>
    </citation>
    <scope>NUCLEOTIDE SEQUENCE [LARGE SCALE GENOMIC DNA]</scope>
    <source>
        <strain evidence="4">DSM 44671</strain>
    </source>
</reference>
<dbReference type="NCBIfam" id="NF040603">
    <property type="entry name" value="choice_anch_P"/>
    <property type="match status" value="1"/>
</dbReference>
<evidence type="ECO:0000313" key="4">
    <source>
        <dbReference type="Proteomes" id="UP000182740"/>
    </source>
</evidence>
<name>A0A1K1S4U9_9PSEU</name>
<feature type="region of interest" description="Disordered" evidence="1">
    <location>
        <begin position="217"/>
        <end position="255"/>
    </location>
</feature>
<protein>
    <recommendedName>
        <fullName evidence="5">Secreted protein</fullName>
    </recommendedName>
</protein>
<keyword evidence="2" id="KW-0732">Signal</keyword>
<organism evidence="3 4">
    <name type="scientific">Amycolatopsis australiensis</name>
    <dbReference type="NCBI Taxonomy" id="546364"/>
    <lineage>
        <taxon>Bacteria</taxon>
        <taxon>Bacillati</taxon>
        <taxon>Actinomycetota</taxon>
        <taxon>Actinomycetes</taxon>
        <taxon>Pseudonocardiales</taxon>
        <taxon>Pseudonocardiaceae</taxon>
        <taxon>Amycolatopsis</taxon>
    </lineage>
</organism>
<dbReference type="Proteomes" id="UP000182740">
    <property type="component" value="Unassembled WGS sequence"/>
</dbReference>
<feature type="signal peptide" evidence="2">
    <location>
        <begin position="1"/>
        <end position="28"/>
    </location>
</feature>